<evidence type="ECO:0000256" key="4">
    <source>
        <dbReference type="SAM" id="MobiDB-lite"/>
    </source>
</evidence>
<feature type="compositionally biased region" description="Acidic residues" evidence="4">
    <location>
        <begin position="432"/>
        <end position="447"/>
    </location>
</feature>
<accession>A0A2C9UGA3</accession>
<dbReference type="SMART" id="SM01103">
    <property type="entry name" value="CRS1_YhbY"/>
    <property type="match status" value="1"/>
</dbReference>
<evidence type="ECO:0000259" key="5">
    <source>
        <dbReference type="PROSITE" id="PS51295"/>
    </source>
</evidence>
<gene>
    <name evidence="6" type="ORF">MANES_15G151600v8</name>
</gene>
<dbReference type="InterPro" id="IPR001890">
    <property type="entry name" value="RNA-binding_CRM"/>
</dbReference>
<dbReference type="OrthoDB" id="1915442at2759"/>
<dbReference type="PANTHER" id="PTHR31426:SF4">
    <property type="entry name" value="CRM-DOMAIN CONTAINING FACTOR CFM9, MITOCHONDRIAL"/>
    <property type="match status" value="1"/>
</dbReference>
<dbReference type="STRING" id="3983.A0A2C9UGA3"/>
<feature type="coiled-coil region" evidence="3">
    <location>
        <begin position="259"/>
        <end position="286"/>
    </location>
</feature>
<dbReference type="Gramene" id="Manes.15G151600.1.v8.1">
    <property type="protein sequence ID" value="Manes.15G151600.1.v8.1.CDS"/>
    <property type="gene ID" value="Manes.15G151600.v8.1"/>
</dbReference>
<dbReference type="GO" id="GO:0003723">
    <property type="term" value="F:RNA binding"/>
    <property type="evidence" value="ECO:0007669"/>
    <property type="project" value="UniProtKB-UniRule"/>
</dbReference>
<dbReference type="Gene3D" id="3.30.110.60">
    <property type="entry name" value="YhbY-like"/>
    <property type="match status" value="1"/>
</dbReference>
<feature type="region of interest" description="Disordered" evidence="4">
    <location>
        <begin position="548"/>
        <end position="665"/>
    </location>
</feature>
<feature type="region of interest" description="Disordered" evidence="4">
    <location>
        <begin position="410"/>
        <end position="536"/>
    </location>
</feature>
<feature type="compositionally biased region" description="Basic and acidic residues" evidence="4">
    <location>
        <begin position="505"/>
        <end position="525"/>
    </location>
</feature>
<dbReference type="PROSITE" id="PS51257">
    <property type="entry name" value="PROKAR_LIPOPROTEIN"/>
    <property type="match status" value="1"/>
</dbReference>
<evidence type="ECO:0000256" key="1">
    <source>
        <dbReference type="ARBA" id="ARBA00022884"/>
    </source>
</evidence>
<evidence type="ECO:0000313" key="7">
    <source>
        <dbReference type="Proteomes" id="UP000091857"/>
    </source>
</evidence>
<dbReference type="InterPro" id="IPR040286">
    <property type="entry name" value="At3g25440-like"/>
</dbReference>
<feature type="domain" description="CRM" evidence="5">
    <location>
        <begin position="149"/>
        <end position="246"/>
    </location>
</feature>
<dbReference type="PROSITE" id="PS51295">
    <property type="entry name" value="CRM"/>
    <property type="match status" value="1"/>
</dbReference>
<proteinExistence type="predicted"/>
<protein>
    <recommendedName>
        <fullName evidence="5">CRM domain-containing protein</fullName>
    </recommendedName>
</protein>
<keyword evidence="1 2" id="KW-0694">RNA-binding</keyword>
<evidence type="ECO:0000313" key="6">
    <source>
        <dbReference type="EMBL" id="OAY29524.1"/>
    </source>
</evidence>
<evidence type="ECO:0000256" key="2">
    <source>
        <dbReference type="PROSITE-ProRule" id="PRU00626"/>
    </source>
</evidence>
<feature type="compositionally biased region" description="Basic and acidic residues" evidence="4">
    <location>
        <begin position="629"/>
        <end position="644"/>
    </location>
</feature>
<dbReference type="Pfam" id="PF01985">
    <property type="entry name" value="CRS1_YhbY"/>
    <property type="match status" value="1"/>
</dbReference>
<keyword evidence="7" id="KW-1185">Reference proteome</keyword>
<dbReference type="SUPFAM" id="SSF75471">
    <property type="entry name" value="YhbY-like"/>
    <property type="match status" value="1"/>
</dbReference>
<feature type="compositionally biased region" description="Basic and acidic residues" evidence="4">
    <location>
        <begin position="592"/>
        <end position="608"/>
    </location>
</feature>
<dbReference type="Proteomes" id="UP000091857">
    <property type="component" value="Chromosome 15"/>
</dbReference>
<organism evidence="6 7">
    <name type="scientific">Manihot esculenta</name>
    <name type="common">Cassava</name>
    <name type="synonym">Jatropha manihot</name>
    <dbReference type="NCBI Taxonomy" id="3983"/>
    <lineage>
        <taxon>Eukaryota</taxon>
        <taxon>Viridiplantae</taxon>
        <taxon>Streptophyta</taxon>
        <taxon>Embryophyta</taxon>
        <taxon>Tracheophyta</taxon>
        <taxon>Spermatophyta</taxon>
        <taxon>Magnoliopsida</taxon>
        <taxon>eudicotyledons</taxon>
        <taxon>Gunneridae</taxon>
        <taxon>Pentapetalae</taxon>
        <taxon>rosids</taxon>
        <taxon>fabids</taxon>
        <taxon>Malpighiales</taxon>
        <taxon>Euphorbiaceae</taxon>
        <taxon>Crotonoideae</taxon>
        <taxon>Manihoteae</taxon>
        <taxon>Manihot</taxon>
    </lineage>
</organism>
<feature type="compositionally biased region" description="Basic residues" evidence="4">
    <location>
        <begin position="645"/>
        <end position="654"/>
    </location>
</feature>
<comment type="caution">
    <text evidence="6">The sequence shown here is derived from an EMBL/GenBank/DDBJ whole genome shotgun (WGS) entry which is preliminary data.</text>
</comment>
<reference evidence="7" key="1">
    <citation type="journal article" date="2016" name="Nat. Biotechnol.">
        <title>Sequencing wild and cultivated cassava and related species reveals extensive interspecific hybridization and genetic diversity.</title>
        <authorList>
            <person name="Bredeson J.V."/>
            <person name="Lyons J.B."/>
            <person name="Prochnik S.E."/>
            <person name="Wu G.A."/>
            <person name="Ha C.M."/>
            <person name="Edsinger-Gonzales E."/>
            <person name="Grimwood J."/>
            <person name="Schmutz J."/>
            <person name="Rabbi I.Y."/>
            <person name="Egesi C."/>
            <person name="Nauluvula P."/>
            <person name="Lebot V."/>
            <person name="Ndunguru J."/>
            <person name="Mkamilo G."/>
            <person name="Bart R.S."/>
            <person name="Setter T.L."/>
            <person name="Gleadow R.M."/>
            <person name="Kulakow P."/>
            <person name="Ferguson M.E."/>
            <person name="Rounsley S."/>
            <person name="Rokhsar D.S."/>
        </authorList>
    </citation>
    <scope>NUCLEOTIDE SEQUENCE [LARGE SCALE GENOMIC DNA]</scope>
    <source>
        <strain evidence="7">cv. AM560-2</strain>
    </source>
</reference>
<keyword evidence="3" id="KW-0175">Coiled coil</keyword>
<evidence type="ECO:0000256" key="3">
    <source>
        <dbReference type="SAM" id="Coils"/>
    </source>
</evidence>
<sequence length="665" mass="76610">MFAARNVHRHCFKTLSSLLFSSSCRNAMLVKDLGPKLTCIDVIPPNSTCEYWFPLISPLNHPFNIGGCRGMSTPRGRSMRGRVERRMQKESGKTVREIRRAKKLKKKLMTDEERLIYNLKRAKKKVALLLQKLKKYELPELPPPVHDPELLTPEQLQAYKKIGFRNKNYVPVGVRGVFGGVVQNMHLHWKFHETVQVCCDNFPKEKIKEMATMLARLSGGVVINVHNVKTIIMFRGRNYRQPKNLIPINTLTKRKALFKARFEQALESQKLNIKKIEQQLRRMGVNPEDPVAMASIQRVASTFFNAIDKKEGTPYVFQGEQQPILHLSDNLEHQEPVADSDQEDLDKFIAEIEDAADREWAAEEAAEQEELGKIRYWNKEDFGGRIRRSEMHRNEVTDGEDRGARCWKTAHEKKRSADRDDDSDMSEKNDQWDSDDAGDDLESDADDFNAAHRVHSRTRDVHRKQDGFGRAYNFKGSRRNAGAKFEEKVVEEDSEPESMLSDLDNAMHESDSEEEHELRESRAEASRSFQSKRYKSEDMLSDLDNAMWESNYEHDNESRASSMEASHNFQSSSDEEEDIYPMNRNEIGVNDNLRRKTVLEDSGSKDAFGDSEFATWESDTGEDFGAGTEGKHSSVTRDENEDFRRKHGGNHKKTPKEVDENWDSD</sequence>
<dbReference type="PANTHER" id="PTHR31426">
    <property type="entry name" value="GROUP II INTRON SPLICING FACTOR CRS1-LIKE"/>
    <property type="match status" value="1"/>
</dbReference>
<feature type="compositionally biased region" description="Basic and acidic residues" evidence="4">
    <location>
        <begin position="457"/>
        <end position="467"/>
    </location>
</feature>
<dbReference type="EMBL" id="CM004401">
    <property type="protein sequence ID" value="OAY29524.1"/>
    <property type="molecule type" value="Genomic_DNA"/>
</dbReference>
<feature type="compositionally biased region" description="Polar residues" evidence="4">
    <location>
        <begin position="559"/>
        <end position="572"/>
    </location>
</feature>
<name>A0A2C9UGA3_MANES</name>
<dbReference type="AlphaFoldDB" id="A0A2C9UGA3"/>
<dbReference type="InterPro" id="IPR035920">
    <property type="entry name" value="YhbY-like_sf"/>
</dbReference>
<dbReference type="OMA" id="VGLYCYV"/>